<evidence type="ECO:0000256" key="1">
    <source>
        <dbReference type="ARBA" id="ARBA00001974"/>
    </source>
</evidence>
<comment type="cofactor">
    <cofactor evidence="1">
        <name>FAD</name>
        <dbReference type="ChEBI" id="CHEBI:57692"/>
    </cofactor>
</comment>
<accession>A0A381SNB4</accession>
<dbReference type="InterPro" id="IPR028202">
    <property type="entry name" value="Reductase_C"/>
</dbReference>
<dbReference type="PANTHER" id="PTHR43557:SF2">
    <property type="entry name" value="RIESKE DOMAIN-CONTAINING PROTEIN-RELATED"/>
    <property type="match status" value="1"/>
</dbReference>
<organism evidence="7">
    <name type="scientific">marine metagenome</name>
    <dbReference type="NCBI Taxonomy" id="408172"/>
    <lineage>
        <taxon>unclassified sequences</taxon>
        <taxon>metagenomes</taxon>
        <taxon>ecological metagenomes</taxon>
    </lineage>
</organism>
<dbReference type="EMBL" id="UINC01003040">
    <property type="protein sequence ID" value="SVA02783.1"/>
    <property type="molecule type" value="Genomic_DNA"/>
</dbReference>
<dbReference type="Gene3D" id="3.30.390.30">
    <property type="match status" value="1"/>
</dbReference>
<dbReference type="InterPro" id="IPR016156">
    <property type="entry name" value="FAD/NAD-linked_Rdtase_dimer_sf"/>
</dbReference>
<dbReference type="Pfam" id="PF14759">
    <property type="entry name" value="Reductase_C"/>
    <property type="match status" value="1"/>
</dbReference>
<proteinExistence type="predicted"/>
<dbReference type="GO" id="GO:0016651">
    <property type="term" value="F:oxidoreductase activity, acting on NAD(P)H"/>
    <property type="evidence" value="ECO:0007669"/>
    <property type="project" value="TreeGrafter"/>
</dbReference>
<keyword evidence="3" id="KW-0274">FAD</keyword>
<dbReference type="SUPFAM" id="SSF55424">
    <property type="entry name" value="FAD/NAD-linked reductases, dimerisation (C-terminal) domain"/>
    <property type="match status" value="1"/>
</dbReference>
<gene>
    <name evidence="7" type="ORF">METZ01_LOCUS55637</name>
</gene>
<keyword evidence="2" id="KW-0285">Flavoprotein</keyword>
<dbReference type="Gene3D" id="3.50.50.60">
    <property type="entry name" value="FAD/NAD(P)-binding domain"/>
    <property type="match status" value="2"/>
</dbReference>
<evidence type="ECO:0008006" key="8">
    <source>
        <dbReference type="Google" id="ProtNLM"/>
    </source>
</evidence>
<evidence type="ECO:0000256" key="2">
    <source>
        <dbReference type="ARBA" id="ARBA00022630"/>
    </source>
</evidence>
<reference evidence="7" key="1">
    <citation type="submission" date="2018-05" db="EMBL/GenBank/DDBJ databases">
        <authorList>
            <person name="Lanie J.A."/>
            <person name="Ng W.-L."/>
            <person name="Kazmierczak K.M."/>
            <person name="Andrzejewski T.M."/>
            <person name="Davidsen T.M."/>
            <person name="Wayne K.J."/>
            <person name="Tettelin H."/>
            <person name="Glass J.I."/>
            <person name="Rusch D."/>
            <person name="Podicherti R."/>
            <person name="Tsui H.-C.T."/>
            <person name="Winkler M.E."/>
        </authorList>
    </citation>
    <scope>NUCLEOTIDE SEQUENCE</scope>
</reference>
<dbReference type="InterPro" id="IPR050446">
    <property type="entry name" value="FAD-oxidoreductase/Apoptosis"/>
</dbReference>
<sequence length="408" mass="47111">MSGVIIIGAGHAGSRTAQYLREYGYSEEIMLFGEEDVPPYERPPLSKQILDGSKEIIDCYLHDQEYYESKNILLYLNNKICSVNFKKKEVFDKNNIKYNYDKLVFATGSTPNKINSKNIDGIFYLRTQKDSLEIKDYVKDKNDIAIIGAGFIGLEIASFIRQKYNDKKITIIDSYDKILRRNSNDFIRKNITKLHQENKIKFIFNSEIISVQGKNKIDGVILQDNYNIKSDMMIVGIGVKPNTALLEEENIDISNGIKVDEYCQTAINDAYAVGDVSCYKSLVLKRFIREESWNNAEKQPRILAQNIIGNKIPYNEIPWFWTDQFGHNFQILGQIESFDKVITREYGDLKSISFFLENNKIVGAFSLNNSKDLRIAKEIMLKKIYIENSVLQNINFNLKQIIKNNINE</sequence>
<dbReference type="PRINTS" id="PR00411">
    <property type="entry name" value="PNDRDTASEI"/>
</dbReference>
<dbReference type="Pfam" id="PF07992">
    <property type="entry name" value="Pyr_redox_2"/>
    <property type="match status" value="1"/>
</dbReference>
<dbReference type="GO" id="GO:0005737">
    <property type="term" value="C:cytoplasm"/>
    <property type="evidence" value="ECO:0007669"/>
    <property type="project" value="TreeGrafter"/>
</dbReference>
<dbReference type="AlphaFoldDB" id="A0A381SNB4"/>
<evidence type="ECO:0000259" key="5">
    <source>
        <dbReference type="Pfam" id="PF07992"/>
    </source>
</evidence>
<evidence type="ECO:0000259" key="6">
    <source>
        <dbReference type="Pfam" id="PF14759"/>
    </source>
</evidence>
<feature type="domain" description="Reductase C-terminal" evidence="6">
    <location>
        <begin position="319"/>
        <end position="401"/>
    </location>
</feature>
<name>A0A381SNB4_9ZZZZ</name>
<evidence type="ECO:0000313" key="7">
    <source>
        <dbReference type="EMBL" id="SVA02783.1"/>
    </source>
</evidence>
<keyword evidence="4" id="KW-0560">Oxidoreductase</keyword>
<dbReference type="SUPFAM" id="SSF51905">
    <property type="entry name" value="FAD/NAD(P)-binding domain"/>
    <property type="match status" value="1"/>
</dbReference>
<evidence type="ECO:0000256" key="4">
    <source>
        <dbReference type="ARBA" id="ARBA00023002"/>
    </source>
</evidence>
<protein>
    <recommendedName>
        <fullName evidence="8">FAD/NAD(P)-binding domain-containing protein</fullName>
    </recommendedName>
</protein>
<dbReference type="PANTHER" id="PTHR43557">
    <property type="entry name" value="APOPTOSIS-INDUCING FACTOR 1"/>
    <property type="match status" value="1"/>
</dbReference>
<feature type="domain" description="FAD/NAD(P)-binding" evidence="5">
    <location>
        <begin position="4"/>
        <end position="298"/>
    </location>
</feature>
<dbReference type="InterPro" id="IPR036188">
    <property type="entry name" value="FAD/NAD-bd_sf"/>
</dbReference>
<evidence type="ECO:0000256" key="3">
    <source>
        <dbReference type="ARBA" id="ARBA00022827"/>
    </source>
</evidence>
<dbReference type="PRINTS" id="PR00368">
    <property type="entry name" value="FADPNR"/>
</dbReference>
<dbReference type="InterPro" id="IPR023753">
    <property type="entry name" value="FAD/NAD-binding_dom"/>
</dbReference>